<organism evidence="5 6">
    <name type="scientific">Scyliorhinus torazame</name>
    <name type="common">Cloudy catshark</name>
    <name type="synonym">Catulus torazame</name>
    <dbReference type="NCBI Taxonomy" id="75743"/>
    <lineage>
        <taxon>Eukaryota</taxon>
        <taxon>Metazoa</taxon>
        <taxon>Chordata</taxon>
        <taxon>Craniata</taxon>
        <taxon>Vertebrata</taxon>
        <taxon>Chondrichthyes</taxon>
        <taxon>Elasmobranchii</taxon>
        <taxon>Galeomorphii</taxon>
        <taxon>Galeoidea</taxon>
        <taxon>Carcharhiniformes</taxon>
        <taxon>Scyliorhinidae</taxon>
        <taxon>Scyliorhinus</taxon>
    </lineage>
</organism>
<dbReference type="GO" id="GO:0031589">
    <property type="term" value="P:cell-substrate adhesion"/>
    <property type="evidence" value="ECO:0007669"/>
    <property type="project" value="TreeGrafter"/>
</dbReference>
<keyword evidence="6" id="KW-1185">Reference proteome</keyword>
<proteinExistence type="predicted"/>
<dbReference type="Proteomes" id="UP000288216">
    <property type="component" value="Unassembled WGS sequence"/>
</dbReference>
<dbReference type="EMBL" id="BFAA01000080">
    <property type="protein sequence ID" value="GCB65471.1"/>
    <property type="molecule type" value="Genomic_DNA"/>
</dbReference>
<dbReference type="PANTHER" id="PTHR14167:SF64">
    <property type="entry name" value="SORBIN AND SH3 DOMAIN-CONTAINING PROTEIN 1"/>
    <property type="match status" value="1"/>
</dbReference>
<dbReference type="OrthoDB" id="73680at2759"/>
<sequence>MLKYVTPQADRKYVALYSFAPNKDDELELRRGDIVNVIRKCGDGWYLGTSRRTKKFGTFPGNYVEKLCL</sequence>
<dbReference type="GO" id="GO:0030055">
    <property type="term" value="C:cell-substrate junction"/>
    <property type="evidence" value="ECO:0007669"/>
    <property type="project" value="TreeGrafter"/>
</dbReference>
<reference evidence="5 6" key="1">
    <citation type="journal article" date="2018" name="Nat. Ecol. Evol.">
        <title>Shark genomes provide insights into elasmobranch evolution and the origin of vertebrates.</title>
        <authorList>
            <person name="Hara Y"/>
            <person name="Yamaguchi K"/>
            <person name="Onimaru K"/>
            <person name="Kadota M"/>
            <person name="Koyanagi M"/>
            <person name="Keeley SD"/>
            <person name="Tatsumi K"/>
            <person name="Tanaka K"/>
            <person name="Motone F"/>
            <person name="Kageyama Y"/>
            <person name="Nozu R"/>
            <person name="Adachi N"/>
            <person name="Nishimura O"/>
            <person name="Nakagawa R"/>
            <person name="Tanegashima C"/>
            <person name="Kiyatake I"/>
            <person name="Matsumoto R"/>
            <person name="Murakumo K"/>
            <person name="Nishida K"/>
            <person name="Terakita A"/>
            <person name="Kuratani S"/>
            <person name="Sato K"/>
            <person name="Hyodo S Kuraku.S."/>
        </authorList>
    </citation>
    <scope>NUCLEOTIDE SEQUENCE [LARGE SCALE GENOMIC DNA]</scope>
</reference>
<keyword evidence="2" id="KW-0677">Repeat</keyword>
<evidence type="ECO:0000313" key="5">
    <source>
        <dbReference type="EMBL" id="GCB65471.1"/>
    </source>
</evidence>
<protein>
    <recommendedName>
        <fullName evidence="4">SH3 domain-containing protein</fullName>
    </recommendedName>
</protein>
<evidence type="ECO:0000256" key="2">
    <source>
        <dbReference type="ARBA" id="ARBA00022737"/>
    </source>
</evidence>
<dbReference type="PROSITE" id="PS50002">
    <property type="entry name" value="SH3"/>
    <property type="match status" value="1"/>
</dbReference>
<dbReference type="Pfam" id="PF00018">
    <property type="entry name" value="SH3_1"/>
    <property type="match status" value="1"/>
</dbReference>
<dbReference type="SUPFAM" id="SSF50044">
    <property type="entry name" value="SH3-domain"/>
    <property type="match status" value="1"/>
</dbReference>
<dbReference type="InterPro" id="IPR050384">
    <property type="entry name" value="Endophilin_SH3RF"/>
</dbReference>
<dbReference type="STRING" id="75743.A0A401NX69"/>
<dbReference type="GO" id="GO:0005634">
    <property type="term" value="C:nucleus"/>
    <property type="evidence" value="ECO:0007669"/>
    <property type="project" value="TreeGrafter"/>
</dbReference>
<dbReference type="AlphaFoldDB" id="A0A401NX69"/>
<gene>
    <name evidence="5" type="ORF">scyTo_0000424</name>
</gene>
<dbReference type="PANTHER" id="PTHR14167">
    <property type="entry name" value="SH3 DOMAIN-CONTAINING"/>
    <property type="match status" value="1"/>
</dbReference>
<comment type="caution">
    <text evidence="5">The sequence shown here is derived from an EMBL/GenBank/DDBJ whole genome shotgun (WGS) entry which is preliminary data.</text>
</comment>
<dbReference type="FunFam" id="2.30.30.40:FF:000001">
    <property type="entry name" value="Sorbin and SH3 domain-containing protein 1 isoform 2"/>
    <property type="match status" value="1"/>
</dbReference>
<dbReference type="SMART" id="SM00326">
    <property type="entry name" value="SH3"/>
    <property type="match status" value="1"/>
</dbReference>
<dbReference type="PRINTS" id="PR00452">
    <property type="entry name" value="SH3DOMAIN"/>
</dbReference>
<dbReference type="InterPro" id="IPR036028">
    <property type="entry name" value="SH3-like_dom_sf"/>
</dbReference>
<feature type="domain" description="SH3" evidence="4">
    <location>
        <begin position="8"/>
        <end position="69"/>
    </location>
</feature>
<name>A0A401NX69_SCYTO</name>
<evidence type="ECO:0000256" key="3">
    <source>
        <dbReference type="PROSITE-ProRule" id="PRU00192"/>
    </source>
</evidence>
<evidence type="ECO:0000256" key="1">
    <source>
        <dbReference type="ARBA" id="ARBA00022443"/>
    </source>
</evidence>
<dbReference type="InterPro" id="IPR001452">
    <property type="entry name" value="SH3_domain"/>
</dbReference>
<accession>A0A401NX69</accession>
<evidence type="ECO:0000259" key="4">
    <source>
        <dbReference type="PROSITE" id="PS50002"/>
    </source>
</evidence>
<evidence type="ECO:0000313" key="6">
    <source>
        <dbReference type="Proteomes" id="UP000288216"/>
    </source>
</evidence>
<dbReference type="OMA" id="KDGWFIG"/>
<dbReference type="GO" id="GO:0005737">
    <property type="term" value="C:cytoplasm"/>
    <property type="evidence" value="ECO:0007669"/>
    <property type="project" value="TreeGrafter"/>
</dbReference>
<dbReference type="Gene3D" id="2.30.30.40">
    <property type="entry name" value="SH3 Domains"/>
    <property type="match status" value="1"/>
</dbReference>
<keyword evidence="1 3" id="KW-0728">SH3 domain</keyword>